<evidence type="ECO:0000256" key="2">
    <source>
        <dbReference type="SAM" id="MobiDB-lite"/>
    </source>
</evidence>
<evidence type="ECO:0000313" key="5">
    <source>
        <dbReference type="Proteomes" id="UP000011566"/>
    </source>
</evidence>
<keyword evidence="5" id="KW-1185">Reference proteome</keyword>
<dbReference type="eggNOG" id="arCOG02796">
    <property type="taxonomic scope" value="Archaea"/>
</dbReference>
<feature type="compositionally biased region" description="Low complexity" evidence="2">
    <location>
        <begin position="494"/>
        <end position="503"/>
    </location>
</feature>
<dbReference type="PANTHER" id="PTHR19328:SF75">
    <property type="entry name" value="ALDOSE SUGAR DEHYDROGENASE YLII"/>
    <property type="match status" value="1"/>
</dbReference>
<feature type="domain" description="Glucose/Sorbosone dehydrogenase" evidence="3">
    <location>
        <begin position="71"/>
        <end position="329"/>
    </location>
</feature>
<dbReference type="Proteomes" id="UP000011566">
    <property type="component" value="Unassembled WGS sequence"/>
</dbReference>
<accession>M0M4N8</accession>
<dbReference type="PATRIC" id="fig|1132509.6.peg.1444"/>
<dbReference type="RefSeq" id="WP_007692004.1">
    <property type="nucleotide sequence ID" value="NZ_AOMB01000017.1"/>
</dbReference>
<feature type="region of interest" description="Disordered" evidence="2">
    <location>
        <begin position="164"/>
        <end position="195"/>
    </location>
</feature>
<evidence type="ECO:0000256" key="1">
    <source>
        <dbReference type="ARBA" id="ARBA00022729"/>
    </source>
</evidence>
<proteinExistence type="predicted"/>
<dbReference type="OrthoDB" id="6744at2157"/>
<dbReference type="PANTHER" id="PTHR19328">
    <property type="entry name" value="HEDGEHOG-INTERACTING PROTEIN"/>
    <property type="match status" value="1"/>
</dbReference>
<dbReference type="Pfam" id="PF07995">
    <property type="entry name" value="GSDH"/>
    <property type="match status" value="1"/>
</dbReference>
<protein>
    <submittedName>
        <fullName evidence="4">Putative PQQ-dependent glucose dehydrogenase</fullName>
    </submittedName>
</protein>
<dbReference type="EMBL" id="AOMB01000017">
    <property type="protein sequence ID" value="EMA39574.1"/>
    <property type="molecule type" value="Genomic_DNA"/>
</dbReference>
<dbReference type="Gene3D" id="2.120.10.30">
    <property type="entry name" value="TolB, C-terminal domain"/>
    <property type="match status" value="1"/>
</dbReference>
<dbReference type="NCBIfam" id="TIGR04126">
    <property type="entry name" value="PGF_CTERM"/>
    <property type="match status" value="1"/>
</dbReference>
<feature type="compositionally biased region" description="Low complexity" evidence="2">
    <location>
        <begin position="470"/>
        <end position="487"/>
    </location>
</feature>
<reference evidence="4 5" key="1">
    <citation type="journal article" date="2014" name="PLoS Genet.">
        <title>Phylogenetically driven sequencing of extremely halophilic archaea reveals strategies for static and dynamic osmo-response.</title>
        <authorList>
            <person name="Becker E.A."/>
            <person name="Seitzer P.M."/>
            <person name="Tritt A."/>
            <person name="Larsen D."/>
            <person name="Krusor M."/>
            <person name="Yao A.I."/>
            <person name="Wu D."/>
            <person name="Madern D."/>
            <person name="Eisen J.A."/>
            <person name="Darling A.E."/>
            <person name="Facciotti M.T."/>
        </authorList>
    </citation>
    <scope>NUCLEOTIDE SEQUENCE [LARGE SCALE GENOMIC DNA]</scope>
    <source>
        <strain evidence="4 5">100A6</strain>
    </source>
</reference>
<evidence type="ECO:0000313" key="4">
    <source>
        <dbReference type="EMBL" id="EMA39574.1"/>
    </source>
</evidence>
<dbReference type="AlphaFoldDB" id="M0M4N8"/>
<feature type="region of interest" description="Disordered" evidence="2">
    <location>
        <begin position="453"/>
        <end position="526"/>
    </location>
</feature>
<keyword evidence="1" id="KW-0732">Signal</keyword>
<feature type="compositionally biased region" description="Gly residues" evidence="2">
    <location>
        <begin position="504"/>
        <end position="515"/>
    </location>
</feature>
<dbReference type="InterPro" id="IPR006311">
    <property type="entry name" value="TAT_signal"/>
</dbReference>
<dbReference type="SUPFAM" id="SSF50952">
    <property type="entry name" value="Soluble quinoprotein glucose dehydrogenase"/>
    <property type="match status" value="1"/>
</dbReference>
<gene>
    <name evidence="4" type="ORF">C447_06336</name>
</gene>
<evidence type="ECO:0000259" key="3">
    <source>
        <dbReference type="Pfam" id="PF07995"/>
    </source>
</evidence>
<dbReference type="GO" id="GO:0030115">
    <property type="term" value="C:S-layer"/>
    <property type="evidence" value="ECO:0007669"/>
    <property type="project" value="UniProtKB-SubCell"/>
</dbReference>
<dbReference type="InterPro" id="IPR026371">
    <property type="entry name" value="PGF_CTERM"/>
</dbReference>
<feature type="region of interest" description="Disordered" evidence="2">
    <location>
        <begin position="213"/>
        <end position="234"/>
    </location>
</feature>
<dbReference type="InterPro" id="IPR011041">
    <property type="entry name" value="Quinoprot_gluc/sorb_DH_b-prop"/>
</dbReference>
<feature type="compositionally biased region" description="Low complexity" evidence="2">
    <location>
        <begin position="516"/>
        <end position="526"/>
    </location>
</feature>
<dbReference type="GO" id="GO:0005886">
    <property type="term" value="C:plasma membrane"/>
    <property type="evidence" value="ECO:0007669"/>
    <property type="project" value="UniProtKB-SubCell"/>
</dbReference>
<dbReference type="InterPro" id="IPR012938">
    <property type="entry name" value="Glc/Sorbosone_DH"/>
</dbReference>
<dbReference type="InterPro" id="IPR011042">
    <property type="entry name" value="6-blade_b-propeller_TolB-like"/>
</dbReference>
<name>M0M4N8_9EURY</name>
<dbReference type="PROSITE" id="PS51318">
    <property type="entry name" value="TAT"/>
    <property type="match status" value="1"/>
</dbReference>
<comment type="caution">
    <text evidence="4">The sequence shown here is derived from an EMBL/GenBank/DDBJ whole genome shotgun (WGS) entry which is preliminary data.</text>
</comment>
<sequence>MNADSRPEISSFEPTPTRRRLLGTVAAGTLAGVTGGLGGVGTGRATPARQQAAVVPGGPSIGLETVADGLEEPIDFAAPAGDDRWFVLERAGQVYVVDDDGSRDEPFIDIADRMTPVEGEQGALGLAFHPEFADNGRFYLRYSEPPTEETPDPYSHNAVLSEFTATDDGSSGDPDSERQLISEPEPQSNHNGGAVAFGPDGYLYASLGDGGKGGDAGTGHAEDWYDANEGGNGQDVTENLLGSVLRIDVDGESDGKPYGIPEDNPLVGEEGLDEHFAWGFRNPWRMGFSNGELYVADVGQSEYEEVDIVENGGNYGWNVREGTHCYGTSGDSCPSSTPESVRGGEPLIDPVIEYPHVRDGQPVGVSVIGGYVYDGSVDALSGQYVFGDYLFGGSAVGALFAATPSDGDDLWSFTKLDVATTDDGELNGALIAIGRDNDDELYALTRGDDGGGVHRLVPASDASGGSGNRTDAGTTGTSTGMAARANGTAGGAAAGESEATSGAGSAGTGATGGSGNETTSSNGPGFGVVAALAGLAAVGARRLGGRE</sequence>
<organism evidence="4 5">
    <name type="scientific">Halococcus hamelinensis 100A6</name>
    <dbReference type="NCBI Taxonomy" id="1132509"/>
    <lineage>
        <taxon>Archaea</taxon>
        <taxon>Methanobacteriati</taxon>
        <taxon>Methanobacteriota</taxon>
        <taxon>Stenosarchaea group</taxon>
        <taxon>Halobacteria</taxon>
        <taxon>Halobacteriales</taxon>
        <taxon>Halococcaceae</taxon>
        <taxon>Halococcus</taxon>
    </lineage>
</organism>